<keyword evidence="2" id="KW-1185">Reference proteome</keyword>
<dbReference type="Proteomes" id="UP000006166">
    <property type="component" value="Plasmid SV1_lp32-12"/>
</dbReference>
<keyword evidence="1" id="KW-0614">Plasmid</keyword>
<name>A0A806CJ46_9SPIR</name>
<geneLocation type="plasmid" evidence="1 2">
    <name>SV1_lp32-12</name>
</geneLocation>
<evidence type="ECO:0000313" key="2">
    <source>
        <dbReference type="Proteomes" id="UP000006166"/>
    </source>
</evidence>
<protein>
    <submittedName>
        <fullName evidence="1">Uncharacterized protein</fullName>
    </submittedName>
</protein>
<organism evidence="1 2">
    <name type="scientific">Borreliella finlandensis</name>
    <dbReference type="NCBI Taxonomy" id="498741"/>
    <lineage>
        <taxon>Bacteria</taxon>
        <taxon>Pseudomonadati</taxon>
        <taxon>Spirochaetota</taxon>
        <taxon>Spirochaetia</taxon>
        <taxon>Spirochaetales</taxon>
        <taxon>Borreliaceae</taxon>
        <taxon>Borreliella</taxon>
    </lineage>
</organism>
<proteinExistence type="predicted"/>
<dbReference type="EMBL" id="CP001516">
    <property type="protein sequence ID" value="ACN93263.1"/>
    <property type="molecule type" value="Genomic_DNA"/>
</dbReference>
<evidence type="ECO:0000313" key="1">
    <source>
        <dbReference type="EMBL" id="ACN93263.1"/>
    </source>
</evidence>
<dbReference type="AlphaFoldDB" id="A0A806CJ46"/>
<accession>A0A806CJ46</accession>
<sequence>MQKAKKKFEEFEKQFKSAIGMTDDDLVKRKGEIGRQAFHCVNSLGLKNITSVSTVFDTDKLTNKIIANSLKDIEEEFQYYNK</sequence>
<gene>
    <name evidence="1" type="ORF">BSV1_X05</name>
</gene>
<dbReference type="RefSeq" id="WP_012672595.1">
    <property type="nucleotide sequence ID" value="NC_012247.1"/>
</dbReference>
<reference evidence="1 2" key="1">
    <citation type="journal article" date="2011" name="J. Bacteriol.">
        <title>Whole genome sequence of an unusual Borrelia burgdorferi sensu lato isolate.</title>
        <authorList>
            <person name="Casjens S.R."/>
            <person name="Fraser-Liggett C.M."/>
            <person name="Mongodin E.F."/>
            <person name="Qiu W.G."/>
            <person name="Dunn J.J."/>
            <person name="Luft B.J."/>
            <person name="Schutzer S.E."/>
        </authorList>
    </citation>
    <scope>NUCLEOTIDE SEQUENCE [LARGE SCALE GENOMIC DNA]</scope>
    <source>
        <strain evidence="1 2">SV1</strain>
    </source>
</reference>